<dbReference type="InterPro" id="IPR010326">
    <property type="entry name" value="EXOC3/Sec6"/>
</dbReference>
<evidence type="ECO:0000313" key="5">
    <source>
        <dbReference type="EMBL" id="KAG2492925.1"/>
    </source>
</evidence>
<dbReference type="InterPro" id="IPR042532">
    <property type="entry name" value="EXOC3/Sec6_C"/>
</dbReference>
<dbReference type="Gene3D" id="1.10.357.50">
    <property type="match status" value="1"/>
</dbReference>
<evidence type="ECO:0008006" key="7">
    <source>
        <dbReference type="Google" id="ProtNLM"/>
    </source>
</evidence>
<dbReference type="Proteomes" id="UP000612055">
    <property type="component" value="Unassembled WGS sequence"/>
</dbReference>
<evidence type="ECO:0000256" key="2">
    <source>
        <dbReference type="ARBA" id="ARBA00022448"/>
    </source>
</evidence>
<dbReference type="PANTHER" id="PTHR21292">
    <property type="entry name" value="EXOCYST COMPLEX COMPONENT SEC6-RELATED"/>
    <property type="match status" value="1"/>
</dbReference>
<dbReference type="Gene3D" id="1.10.357.70">
    <property type="entry name" value="Exocyst complex component Sec6, C-terminal domain"/>
    <property type="match status" value="1"/>
</dbReference>
<evidence type="ECO:0000313" key="6">
    <source>
        <dbReference type="Proteomes" id="UP000612055"/>
    </source>
</evidence>
<name>A0A836BXU9_9CHLO</name>
<feature type="compositionally biased region" description="Gly residues" evidence="4">
    <location>
        <begin position="543"/>
        <end position="557"/>
    </location>
</feature>
<comment type="caution">
    <text evidence="5">The sequence shown here is derived from an EMBL/GenBank/DDBJ whole genome shotgun (WGS) entry which is preliminary data.</text>
</comment>
<keyword evidence="3" id="KW-0268">Exocytosis</keyword>
<dbReference type="EMBL" id="JAEHOE010000041">
    <property type="protein sequence ID" value="KAG2492925.1"/>
    <property type="molecule type" value="Genomic_DNA"/>
</dbReference>
<gene>
    <name evidence="5" type="ORF">HYH03_008836</name>
</gene>
<dbReference type="GO" id="GO:0051601">
    <property type="term" value="P:exocyst localization"/>
    <property type="evidence" value="ECO:0007669"/>
    <property type="project" value="TreeGrafter"/>
</dbReference>
<evidence type="ECO:0000256" key="4">
    <source>
        <dbReference type="SAM" id="MobiDB-lite"/>
    </source>
</evidence>
<reference evidence="5" key="1">
    <citation type="journal article" date="2020" name="bioRxiv">
        <title>Comparative genomics of Chlamydomonas.</title>
        <authorList>
            <person name="Craig R.J."/>
            <person name="Hasan A.R."/>
            <person name="Ness R.W."/>
            <person name="Keightley P.D."/>
        </authorList>
    </citation>
    <scope>NUCLEOTIDE SEQUENCE</scope>
    <source>
        <strain evidence="5">CCAP 11/70</strain>
    </source>
</reference>
<dbReference type="AlphaFoldDB" id="A0A836BXU9"/>
<organism evidence="5 6">
    <name type="scientific">Edaphochlamys debaryana</name>
    <dbReference type="NCBI Taxonomy" id="47281"/>
    <lineage>
        <taxon>Eukaryota</taxon>
        <taxon>Viridiplantae</taxon>
        <taxon>Chlorophyta</taxon>
        <taxon>core chlorophytes</taxon>
        <taxon>Chlorophyceae</taxon>
        <taxon>CS clade</taxon>
        <taxon>Chlamydomonadales</taxon>
        <taxon>Chlamydomonadales incertae sedis</taxon>
        <taxon>Edaphochlamys</taxon>
    </lineage>
</organism>
<evidence type="ECO:0000256" key="3">
    <source>
        <dbReference type="ARBA" id="ARBA00022483"/>
    </source>
</evidence>
<dbReference type="PANTHER" id="PTHR21292:SF1">
    <property type="entry name" value="EXOCYST COMPLEX COMPONENT 3"/>
    <property type="match status" value="1"/>
</dbReference>
<protein>
    <recommendedName>
        <fullName evidence="7">Exocyst complex component Sec6</fullName>
    </recommendedName>
</protein>
<dbReference type="GO" id="GO:0000145">
    <property type="term" value="C:exocyst"/>
    <property type="evidence" value="ECO:0007669"/>
    <property type="project" value="InterPro"/>
</dbReference>
<proteinExistence type="inferred from homology"/>
<comment type="similarity">
    <text evidence="1">Belongs to the SEC6 family.</text>
</comment>
<dbReference type="GO" id="GO:0006887">
    <property type="term" value="P:exocytosis"/>
    <property type="evidence" value="ECO:0007669"/>
    <property type="project" value="UniProtKB-KW"/>
</dbReference>
<accession>A0A836BXU9</accession>
<evidence type="ECO:0000256" key="1">
    <source>
        <dbReference type="ARBA" id="ARBA00009447"/>
    </source>
</evidence>
<sequence>MADPADLAEQALQAKEQGVVEILRLLQRPEDLARLADITAEYESRQKSAKATLSAMVQTQVESTSSGMDLLEKARRHIAKLQAALDKIDRLCAECADLVQHHDKIKLLALTHGNMKRVLSEIDDIIDLPYRAERCWELLMEDDANLVPAFEALTLLTGTAENAKQARRNTKVAAQAGQILDYLTKVDEVMVAFEELLFDQHLKLPGMVELAQERPTILVDCVRVIELQELLDAEYRRVKMGAVPQRRYRDRLFSGLVRDAEARFGELLEMAQQCHVPNDTVKYDQNENPIINETRDYSGALTRVTRLVGGQEETVTDPDQLQGIEVTEEEIFDEDKYLDELLNGLYDMTDELAAVYDYAAPCFPAEYDIFNRIFQCYHVQFAIVVDVLGHAAADGMSTKGALRCMDWVQKYMDTLRNLGVDEALIRLPPSPLADPDSLPGMVVLMDSYVHRMETTVTDWYMKNLKADLDAKYVPQVTADGTLATLGAVEFFRILNQQIAIIEKLNDHGEVMFQTAKTALRVMSSYQAAQRQVLVGPSDKGAGGERGSNGNKAGGPGAGGRPMSLELAVAFLNNNVRCHDQSLEFAEDVQRQLDQSYRSQLDIEDVCRGFLEVAKVAKVGWRGGERVCFVPTWREAGLDIEDVCRGFLEVAKLATYKAVSIVFNDPGMSNQLKVLYSSGAEYTGGRATNVLIATLKDYFSDFKKWVLPSFLKRVAEAALEELVRRAANMFVAVPPTPSEPLLKRMAEDEADLAAYFETYLRPDRLRRPMALLSDMRELLVADTPEEFSLAFANLIAAHPGFTLDLATRILASRTELQKKQVADITAQCRELWKAREASDKAARGEADAAAGGGWFGWGKKGA</sequence>
<dbReference type="OrthoDB" id="190098at2759"/>
<dbReference type="Pfam" id="PF06046">
    <property type="entry name" value="Sec6"/>
    <property type="match status" value="2"/>
</dbReference>
<feature type="region of interest" description="Disordered" evidence="4">
    <location>
        <begin position="536"/>
        <end position="557"/>
    </location>
</feature>
<keyword evidence="6" id="KW-1185">Reference proteome</keyword>
<dbReference type="GO" id="GO:0000149">
    <property type="term" value="F:SNARE binding"/>
    <property type="evidence" value="ECO:0007669"/>
    <property type="project" value="TreeGrafter"/>
</dbReference>
<keyword evidence="2" id="KW-0813">Transport</keyword>